<proteinExistence type="inferred from homology"/>
<dbReference type="SMR" id="A0A063XEN8"/>
<dbReference type="PATRIC" id="fig|1423.134.peg.1855"/>
<dbReference type="InterPro" id="IPR027417">
    <property type="entry name" value="P-loop_NTPase"/>
</dbReference>
<dbReference type="PANTHER" id="PTHR42798:SF7">
    <property type="entry name" value="ALPHA-D-RIBOSE 1-METHYLPHOSPHONATE 5-TRIPHOSPHATE SYNTHASE SUBUNIT PHNL"/>
    <property type="match status" value="1"/>
</dbReference>
<dbReference type="GO" id="GO:0098796">
    <property type="term" value="C:membrane protein complex"/>
    <property type="evidence" value="ECO:0007669"/>
    <property type="project" value="UniProtKB-ARBA"/>
</dbReference>
<reference evidence="7" key="2">
    <citation type="submission" date="2021-03" db="EMBL/GenBank/DDBJ databases">
        <title>Isolation of Bacillus subtilis from fermented food sample.</title>
        <authorList>
            <person name="Lakshmanan V."/>
            <person name="Athira K."/>
            <person name="Rajagopal K."/>
        </authorList>
    </citation>
    <scope>NUCLEOTIDE SEQUENCE</scope>
    <source>
        <strain evidence="7">S1</strain>
    </source>
</reference>
<dbReference type="SMART" id="SM00382">
    <property type="entry name" value="AAA"/>
    <property type="match status" value="1"/>
</dbReference>
<dbReference type="EMBL" id="JAGFPW010000002">
    <property type="protein sequence ID" value="MBO3793522.1"/>
    <property type="molecule type" value="Genomic_DNA"/>
</dbReference>
<dbReference type="STRING" id="483913.AN935_17455"/>
<dbReference type="GO" id="GO:0016887">
    <property type="term" value="F:ATP hydrolysis activity"/>
    <property type="evidence" value="ECO:0007669"/>
    <property type="project" value="InterPro"/>
</dbReference>
<comment type="similarity">
    <text evidence="1">Belongs to the ABC transporter superfamily.</text>
</comment>
<evidence type="ECO:0000313" key="7">
    <source>
        <dbReference type="EMBL" id="MBO3793522.1"/>
    </source>
</evidence>
<dbReference type="InterPro" id="IPR003593">
    <property type="entry name" value="AAA+_ATPase"/>
</dbReference>
<dbReference type="GO" id="GO:0005524">
    <property type="term" value="F:ATP binding"/>
    <property type="evidence" value="ECO:0007669"/>
    <property type="project" value="UniProtKB-KW"/>
</dbReference>
<dbReference type="PROSITE" id="PS50893">
    <property type="entry name" value="ABC_TRANSPORTER_2"/>
    <property type="match status" value="1"/>
</dbReference>
<feature type="domain" description="ABC transporter" evidence="5">
    <location>
        <begin position="4"/>
        <end position="248"/>
    </location>
</feature>
<dbReference type="InterPro" id="IPR017911">
    <property type="entry name" value="MacB-like_ATP-bd"/>
</dbReference>
<dbReference type="Proteomes" id="UP000665181">
    <property type="component" value="Unassembled WGS sequence"/>
</dbReference>
<evidence type="ECO:0000313" key="9">
    <source>
        <dbReference type="Proteomes" id="UP000032247"/>
    </source>
</evidence>
<reference evidence="6 9" key="1">
    <citation type="submission" date="2014-12" db="EMBL/GenBank/DDBJ databases">
        <title>Comparative genome analysis of Bacillus coagulans HM-08, Clostridium butyricum HM-68, Bacillus subtilis HM-66 and Bacillus licheniformis BL-09.</title>
        <authorList>
            <person name="Zhang H."/>
        </authorList>
    </citation>
    <scope>NUCLEOTIDE SEQUENCE [LARGE SCALE GENOMIC DNA]</scope>
    <source>
        <strain evidence="6 9">HM-66</strain>
    </source>
</reference>
<organism evidence="6 9">
    <name type="scientific">Bacillus subtilis</name>
    <dbReference type="NCBI Taxonomy" id="1423"/>
    <lineage>
        <taxon>Bacteria</taxon>
        <taxon>Bacillati</taxon>
        <taxon>Bacillota</taxon>
        <taxon>Bacilli</taxon>
        <taxon>Bacillales</taxon>
        <taxon>Bacillaceae</taxon>
        <taxon>Bacillus</taxon>
    </lineage>
</organism>
<dbReference type="EMBL" id="CP120576">
    <property type="protein sequence ID" value="WEY85814.1"/>
    <property type="molecule type" value="Genomic_DNA"/>
</dbReference>
<dbReference type="GO" id="GO:0022857">
    <property type="term" value="F:transmembrane transporter activity"/>
    <property type="evidence" value="ECO:0007669"/>
    <property type="project" value="UniProtKB-ARBA"/>
</dbReference>
<dbReference type="Pfam" id="PF00005">
    <property type="entry name" value="ABC_tran"/>
    <property type="match status" value="1"/>
</dbReference>
<dbReference type="Gene3D" id="3.40.50.300">
    <property type="entry name" value="P-loop containing nucleotide triphosphate hydrolases"/>
    <property type="match status" value="1"/>
</dbReference>
<dbReference type="PANTHER" id="PTHR42798">
    <property type="entry name" value="LIPOPROTEIN-RELEASING SYSTEM ATP-BINDING PROTEIN LOLD"/>
    <property type="match status" value="1"/>
</dbReference>
<dbReference type="InterPro" id="IPR003439">
    <property type="entry name" value="ABC_transporter-like_ATP-bd"/>
</dbReference>
<evidence type="ECO:0000256" key="4">
    <source>
        <dbReference type="ARBA" id="ARBA00022840"/>
    </source>
</evidence>
<evidence type="ECO:0000256" key="3">
    <source>
        <dbReference type="ARBA" id="ARBA00022741"/>
    </source>
</evidence>
<dbReference type="EMBL" id="JXBC01000013">
    <property type="protein sequence ID" value="KIU05755.1"/>
    <property type="molecule type" value="Genomic_DNA"/>
</dbReference>
<keyword evidence="2" id="KW-0813">Transport</keyword>
<reference evidence="8" key="3">
    <citation type="submission" date="2023-03" db="EMBL/GenBank/DDBJ databases">
        <title>Complete genome sequences of 52 Bacillus and Priestia strains isolated from West-African fermentations and 26 reference strains from the DSMZ collection.</title>
        <authorList>
            <person name="Wiedenbein E.S."/>
            <person name="Canoy T.S."/>
            <person name="Hui Y."/>
            <person name="Parkouda C."/>
            <person name="Dawende C."/>
            <person name="Ametefe E."/>
            <person name="Jespersen L."/>
            <person name="Nielsen D.S."/>
        </authorList>
    </citation>
    <scope>NUCLEOTIDE SEQUENCE</scope>
    <source>
        <strain evidence="8">PRO56</strain>
    </source>
</reference>
<dbReference type="RefSeq" id="WP_003228167.1">
    <property type="nucleotide sequence ID" value="NZ_AP024621.1"/>
</dbReference>
<evidence type="ECO:0000313" key="8">
    <source>
        <dbReference type="EMBL" id="WEY85814.1"/>
    </source>
</evidence>
<evidence type="ECO:0000259" key="5">
    <source>
        <dbReference type="PROSITE" id="PS50893"/>
    </source>
</evidence>
<gene>
    <name evidence="7" type="primary">psdA</name>
    <name evidence="7" type="synonym">yvcR</name>
    <name evidence="7" type="ORF">J5227_04115</name>
    <name evidence="8" type="ORF">P5633_06550</name>
    <name evidence="6" type="ORF">SC09_contig4orf00653</name>
</gene>
<dbReference type="SUPFAM" id="SSF52540">
    <property type="entry name" value="P-loop containing nucleoside triphosphate hydrolases"/>
    <property type="match status" value="1"/>
</dbReference>
<accession>A0A063XEN8</accession>
<sequence length="259" mass="29038">MNVLQTTNLSKTYYSNKGTISYQALSAFDLSVSKGEFVGIMGPSGSGKTTLLNLLATIDKPTQGEMMINGIQPKTLKDQELALFRRRELGFVFQDFNLLDTLTIRENILLPLALDKVKLREMEARLDELADTLQIKHILDHRTYEVSGGQQQRAACARAIIHNPALILADEPTGNLDSKSAKQVMNTLAQLNEEKEATILLVTHDATAASFCKRIVFIKDGRFFSEIHRGTNRQVFYQSILDTLSVLGGDFHEFENYRP</sequence>
<evidence type="ECO:0000256" key="1">
    <source>
        <dbReference type="ARBA" id="ARBA00005417"/>
    </source>
</evidence>
<keyword evidence="4 6" id="KW-0067">ATP-binding</keyword>
<dbReference type="Proteomes" id="UP000032247">
    <property type="component" value="Unassembled WGS sequence"/>
</dbReference>
<name>A0A063XEN8_BACIU</name>
<dbReference type="FunFam" id="3.40.50.300:FF:000032">
    <property type="entry name" value="Export ABC transporter ATP-binding protein"/>
    <property type="match status" value="1"/>
</dbReference>
<dbReference type="CDD" id="cd03255">
    <property type="entry name" value="ABC_MJ0796_LolCDE_FtsE"/>
    <property type="match status" value="1"/>
</dbReference>
<evidence type="ECO:0000313" key="6">
    <source>
        <dbReference type="EMBL" id="KIU05755.1"/>
    </source>
</evidence>
<dbReference type="AlphaFoldDB" id="A0A063XEN8"/>
<keyword evidence="3" id="KW-0547">Nucleotide-binding</keyword>
<dbReference type="Proteomes" id="UP001214898">
    <property type="component" value="Chromosome"/>
</dbReference>
<protein>
    <submittedName>
        <fullName evidence="6 7">ABC transporter ATP-binding protein</fullName>
    </submittedName>
</protein>
<evidence type="ECO:0000256" key="2">
    <source>
        <dbReference type="ARBA" id="ARBA00022448"/>
    </source>
</evidence>